<feature type="domain" description="Glucose-methanol-choline oxidoreductase N-terminal" evidence="5">
    <location>
        <begin position="257"/>
        <end position="271"/>
    </location>
</feature>
<protein>
    <submittedName>
        <fullName evidence="6">GMC family oxidoreductase N-terminal domain-containing protein</fullName>
    </submittedName>
</protein>
<dbReference type="Gene3D" id="3.30.560.10">
    <property type="entry name" value="Glucose Oxidase, domain 3"/>
    <property type="match status" value="1"/>
</dbReference>
<evidence type="ECO:0000256" key="3">
    <source>
        <dbReference type="ARBA" id="ARBA00022630"/>
    </source>
</evidence>
<keyword evidence="7" id="KW-1185">Reference proteome</keyword>
<dbReference type="PIRSF" id="PIRSF000137">
    <property type="entry name" value="Alcohol_oxidase"/>
    <property type="match status" value="1"/>
</dbReference>
<dbReference type="PROSITE" id="PS00624">
    <property type="entry name" value="GMC_OXRED_2"/>
    <property type="match status" value="1"/>
</dbReference>
<evidence type="ECO:0000256" key="1">
    <source>
        <dbReference type="ARBA" id="ARBA00001974"/>
    </source>
</evidence>
<proteinExistence type="inferred from homology"/>
<reference evidence="6 7" key="1">
    <citation type="submission" date="2022-10" db="EMBL/GenBank/DDBJ databases">
        <title>Defluviimonas sp. nov., isolated from ocean surface water.</title>
        <authorList>
            <person name="He W."/>
            <person name="Wang L."/>
            <person name="Zhang D.-F."/>
        </authorList>
    </citation>
    <scope>NUCLEOTIDE SEQUENCE [LARGE SCALE GENOMIC DNA]</scope>
    <source>
        <strain evidence="6 7">WL0002</strain>
    </source>
</reference>
<accession>A0ABT2ZCT5</accession>
<dbReference type="RefSeq" id="WP_263734568.1">
    <property type="nucleotide sequence ID" value="NZ_JAOWKY010000002.1"/>
</dbReference>
<evidence type="ECO:0000256" key="4">
    <source>
        <dbReference type="ARBA" id="ARBA00022827"/>
    </source>
</evidence>
<dbReference type="SUPFAM" id="SSF51905">
    <property type="entry name" value="FAD/NAD(P)-binding domain"/>
    <property type="match status" value="1"/>
</dbReference>
<evidence type="ECO:0000259" key="5">
    <source>
        <dbReference type="PROSITE" id="PS00624"/>
    </source>
</evidence>
<dbReference type="PANTHER" id="PTHR11552">
    <property type="entry name" value="GLUCOSE-METHANOL-CHOLINE GMC OXIDOREDUCTASE"/>
    <property type="match status" value="1"/>
</dbReference>
<dbReference type="SUPFAM" id="SSF54373">
    <property type="entry name" value="FAD-linked reductases, C-terminal domain"/>
    <property type="match status" value="1"/>
</dbReference>
<keyword evidence="3" id="KW-0285">Flavoprotein</keyword>
<evidence type="ECO:0000313" key="6">
    <source>
        <dbReference type="EMBL" id="MCV2868907.1"/>
    </source>
</evidence>
<comment type="cofactor">
    <cofactor evidence="1">
        <name>FAD</name>
        <dbReference type="ChEBI" id="CHEBI:57692"/>
    </cofactor>
</comment>
<comment type="caution">
    <text evidence="6">The sequence shown here is derived from an EMBL/GenBank/DDBJ whole genome shotgun (WGS) entry which is preliminary data.</text>
</comment>
<comment type="similarity">
    <text evidence="2">Belongs to the GMC oxidoreductase family.</text>
</comment>
<keyword evidence="4" id="KW-0274">FAD</keyword>
<name>A0ABT2ZCT5_9RHOB</name>
<evidence type="ECO:0000313" key="7">
    <source>
        <dbReference type="Proteomes" id="UP001652542"/>
    </source>
</evidence>
<dbReference type="InterPro" id="IPR012132">
    <property type="entry name" value="GMC_OxRdtase"/>
</dbReference>
<dbReference type="InterPro" id="IPR007867">
    <property type="entry name" value="GMC_OxRtase_C"/>
</dbReference>
<dbReference type="Pfam" id="PF00732">
    <property type="entry name" value="GMC_oxred_N"/>
    <property type="match status" value="1"/>
</dbReference>
<dbReference type="Proteomes" id="UP001652542">
    <property type="component" value="Unassembled WGS sequence"/>
</dbReference>
<dbReference type="Pfam" id="PF05199">
    <property type="entry name" value="GMC_oxred_C"/>
    <property type="match status" value="1"/>
</dbReference>
<dbReference type="InterPro" id="IPR036188">
    <property type="entry name" value="FAD/NAD-bd_sf"/>
</dbReference>
<dbReference type="EMBL" id="JAOWKY010000002">
    <property type="protein sequence ID" value="MCV2868907.1"/>
    <property type="molecule type" value="Genomic_DNA"/>
</dbReference>
<gene>
    <name evidence="6" type="ORF">OEW28_09725</name>
</gene>
<sequence>MNTDVGEFDFIIVGAGTAGCLLANRLSENSRNRVLLIEAGKRDTYPWIHVPAGYLYCIGNPRTDWCFQTAPVADLNNRSMGYARGKGLGGCSSINGMIYIRGQALDYDGWAQMGNTGWGWDDLLPLFRRHEDHYAGEDDMHGVGGEVPIRRQRLRWDILDAIRAALVENGIPLTRDFNRGDNEGVGYFDVTQNKGLRVSAASAFLKPARKRPNLRILTQAHVLRVVFEGRCATGVEVRFGGEHRIIPARAEVILSSGAIGSPHLLELSGIGQAERLASLGIAVVADRRAVGENLQDHLQMRPVFRVRNAKTLNTLAGSLVGKARIGIEYALRRTGPLSMAPSQLGAFVRSGPEVASADLQYHFQPLSLEKFGGALDAFPAITASVCNLRPASRGSVHATSADAMAAPAIDPNYLSAPEDRQKMVSALKLTRRLMQARALQPHAPEEVRPGAELTGDEQLVVAAMQHASTIFHPVSTCAMGPAEDAVVDPRLRVRGVEALRVIDASVMPRITSGNTNAPTMVIAEKGAAMIIQDHRA</sequence>
<organism evidence="6 7">
    <name type="scientific">Albidovulum marisflavi</name>
    <dbReference type="NCBI Taxonomy" id="2984159"/>
    <lineage>
        <taxon>Bacteria</taxon>
        <taxon>Pseudomonadati</taxon>
        <taxon>Pseudomonadota</taxon>
        <taxon>Alphaproteobacteria</taxon>
        <taxon>Rhodobacterales</taxon>
        <taxon>Paracoccaceae</taxon>
        <taxon>Albidovulum</taxon>
    </lineage>
</organism>
<evidence type="ECO:0000256" key="2">
    <source>
        <dbReference type="ARBA" id="ARBA00010790"/>
    </source>
</evidence>
<dbReference type="PANTHER" id="PTHR11552:SF147">
    <property type="entry name" value="CHOLINE DEHYDROGENASE, MITOCHONDRIAL"/>
    <property type="match status" value="1"/>
</dbReference>
<dbReference type="Gene3D" id="3.50.50.60">
    <property type="entry name" value="FAD/NAD(P)-binding domain"/>
    <property type="match status" value="1"/>
</dbReference>
<dbReference type="InterPro" id="IPR000172">
    <property type="entry name" value="GMC_OxRdtase_N"/>
</dbReference>